<dbReference type="PROSITE" id="PS51093">
    <property type="entry name" value="PTS_EIIA_TYPE_1"/>
    <property type="match status" value="1"/>
</dbReference>
<dbReference type="InterPro" id="IPR050890">
    <property type="entry name" value="PTS_EIIA_component"/>
</dbReference>
<dbReference type="PANTHER" id="PTHR45008">
    <property type="entry name" value="PTS SYSTEM GLUCOSE-SPECIFIC EIIA COMPONENT"/>
    <property type="match status" value="1"/>
</dbReference>
<sequence length="154" mass="15279">MALTVLAPVAGVVHALADVDDPVFAQEIVGPGLAVQPDAESGAGRSVVAPVAGTVAKLHPHAFVLLAEGGRGVLVHLGINTVQLGGAGFTLHVAEGDAVEQGQLLVEWDPAAVEAGGRSAICPVVGLEAQPDSLTRLAEPGTRVAAGDPLLALG</sequence>
<dbReference type="RefSeq" id="WP_154728351.1">
    <property type="nucleotide sequence ID" value="NZ_SZYE01000014.1"/>
</dbReference>
<dbReference type="OrthoDB" id="9797715at2"/>
<dbReference type="GO" id="GO:0016301">
    <property type="term" value="F:kinase activity"/>
    <property type="evidence" value="ECO:0007669"/>
    <property type="project" value="UniProtKB-KW"/>
</dbReference>
<protein>
    <submittedName>
        <fullName evidence="8">PTS glucose transporter subunit IIA</fullName>
    </submittedName>
</protein>
<reference evidence="8 9" key="1">
    <citation type="submission" date="2019-05" db="EMBL/GenBank/DDBJ databases">
        <title>Genome sequence of Cellulomonas hominis strain CS1.</title>
        <authorList>
            <person name="Belmont J."/>
            <person name="Maclea K.S."/>
        </authorList>
    </citation>
    <scope>NUCLEOTIDE SEQUENCE [LARGE SCALE GENOMIC DNA]</scope>
    <source>
        <strain evidence="8 9">CS1</strain>
    </source>
</reference>
<organism evidence="8 9">
    <name type="scientific">Cellulomonas hominis</name>
    <dbReference type="NCBI Taxonomy" id="156981"/>
    <lineage>
        <taxon>Bacteria</taxon>
        <taxon>Bacillati</taxon>
        <taxon>Actinomycetota</taxon>
        <taxon>Actinomycetes</taxon>
        <taxon>Micrococcales</taxon>
        <taxon>Cellulomonadaceae</taxon>
        <taxon>Cellulomonas</taxon>
    </lineage>
</organism>
<name>A0A7Z8K2Z6_9CELL</name>
<evidence type="ECO:0000256" key="3">
    <source>
        <dbReference type="ARBA" id="ARBA00022597"/>
    </source>
</evidence>
<dbReference type="Gene3D" id="2.70.70.10">
    <property type="entry name" value="Glucose Permease (Domain IIA)"/>
    <property type="match status" value="1"/>
</dbReference>
<feature type="domain" description="PTS EIIA type-1" evidence="7">
    <location>
        <begin position="21"/>
        <end position="128"/>
    </location>
</feature>
<dbReference type="EMBL" id="SZYE01000014">
    <property type="protein sequence ID" value="TKR26824.1"/>
    <property type="molecule type" value="Genomic_DNA"/>
</dbReference>
<comment type="subcellular location">
    <subcellularLocation>
        <location evidence="1">Cytoplasm</location>
    </subcellularLocation>
</comment>
<evidence type="ECO:0000256" key="2">
    <source>
        <dbReference type="ARBA" id="ARBA00022448"/>
    </source>
</evidence>
<dbReference type="PROSITE" id="PS00371">
    <property type="entry name" value="PTS_EIIA_TYPE_1_HIS"/>
    <property type="match status" value="1"/>
</dbReference>
<keyword evidence="2" id="KW-0813">Transport</keyword>
<comment type="caution">
    <text evidence="8">The sequence shown here is derived from an EMBL/GenBank/DDBJ whole genome shotgun (WGS) entry which is preliminary data.</text>
</comment>
<evidence type="ECO:0000256" key="4">
    <source>
        <dbReference type="ARBA" id="ARBA00022679"/>
    </source>
</evidence>
<dbReference type="AlphaFoldDB" id="A0A7Z8K2Z6"/>
<dbReference type="NCBIfam" id="TIGR00830">
    <property type="entry name" value="PTBA"/>
    <property type="match status" value="1"/>
</dbReference>
<evidence type="ECO:0000256" key="6">
    <source>
        <dbReference type="ARBA" id="ARBA00022777"/>
    </source>
</evidence>
<proteinExistence type="predicted"/>
<evidence type="ECO:0000256" key="1">
    <source>
        <dbReference type="ARBA" id="ARBA00004496"/>
    </source>
</evidence>
<dbReference type="InterPro" id="IPR001127">
    <property type="entry name" value="PTS_EIIA_1_perm"/>
</dbReference>
<dbReference type="GO" id="GO:0009401">
    <property type="term" value="P:phosphoenolpyruvate-dependent sugar phosphotransferase system"/>
    <property type="evidence" value="ECO:0007669"/>
    <property type="project" value="UniProtKB-KW"/>
</dbReference>
<evidence type="ECO:0000256" key="5">
    <source>
        <dbReference type="ARBA" id="ARBA00022683"/>
    </source>
</evidence>
<keyword evidence="4" id="KW-0808">Transferase</keyword>
<keyword evidence="3 8" id="KW-0762">Sugar transport</keyword>
<evidence type="ECO:0000313" key="9">
    <source>
        <dbReference type="Proteomes" id="UP000308121"/>
    </source>
</evidence>
<dbReference type="Proteomes" id="UP000308121">
    <property type="component" value="Unassembled WGS sequence"/>
</dbReference>
<dbReference type="Pfam" id="PF00358">
    <property type="entry name" value="PTS_EIIA_1"/>
    <property type="match status" value="1"/>
</dbReference>
<accession>A0A7Z8K2Z6</accession>
<dbReference type="SUPFAM" id="SSF51261">
    <property type="entry name" value="Duplicated hybrid motif"/>
    <property type="match status" value="1"/>
</dbReference>
<evidence type="ECO:0000313" key="8">
    <source>
        <dbReference type="EMBL" id="TKR26824.1"/>
    </source>
</evidence>
<dbReference type="InterPro" id="IPR011055">
    <property type="entry name" value="Dup_hybrid_motif"/>
</dbReference>
<keyword evidence="5" id="KW-0598">Phosphotransferase system</keyword>
<evidence type="ECO:0000259" key="7">
    <source>
        <dbReference type="PROSITE" id="PS51093"/>
    </source>
</evidence>
<gene>
    <name evidence="8" type="ORF">FA014_03685</name>
</gene>
<dbReference type="PANTHER" id="PTHR45008:SF1">
    <property type="entry name" value="PTS SYSTEM GLUCOSE-SPECIFIC EIIA COMPONENT"/>
    <property type="match status" value="1"/>
</dbReference>
<keyword evidence="6" id="KW-0418">Kinase</keyword>
<dbReference type="GO" id="GO:0005737">
    <property type="term" value="C:cytoplasm"/>
    <property type="evidence" value="ECO:0007669"/>
    <property type="project" value="UniProtKB-SubCell"/>
</dbReference>